<dbReference type="SMART" id="SM00382">
    <property type="entry name" value="AAA"/>
    <property type="match status" value="1"/>
</dbReference>
<dbReference type="FunFam" id="2.20.28.10:FF:000003">
    <property type="entry name" value="DNA helicase"/>
    <property type="match status" value="1"/>
</dbReference>
<dbReference type="GO" id="GO:0006271">
    <property type="term" value="P:DNA strand elongation involved in DNA replication"/>
    <property type="evidence" value="ECO:0007669"/>
    <property type="project" value="TreeGrafter"/>
</dbReference>
<evidence type="ECO:0000256" key="12">
    <source>
        <dbReference type="SAM" id="MobiDB-lite"/>
    </source>
</evidence>
<evidence type="ECO:0000256" key="10">
    <source>
        <dbReference type="RuleBase" id="RU004070"/>
    </source>
</evidence>
<dbReference type="WBParaSite" id="BPAG_0000930901-mRNA-1">
    <property type="protein sequence ID" value="BPAG_0000930901-mRNA-1"/>
    <property type="gene ID" value="BPAG_0000930901"/>
</dbReference>
<dbReference type="FunFam" id="3.40.50.300:FF:000217">
    <property type="entry name" value="DNA helicase"/>
    <property type="match status" value="1"/>
</dbReference>
<dbReference type="GO" id="GO:1902975">
    <property type="term" value="P:mitotic DNA replication initiation"/>
    <property type="evidence" value="ECO:0007669"/>
    <property type="project" value="TreeGrafter"/>
</dbReference>
<dbReference type="Pfam" id="PF00493">
    <property type="entry name" value="MCM"/>
    <property type="match status" value="1"/>
</dbReference>
<dbReference type="InterPro" id="IPR027925">
    <property type="entry name" value="MCM_N"/>
</dbReference>
<dbReference type="InterPro" id="IPR027417">
    <property type="entry name" value="P-loop_NTPase"/>
</dbReference>
<keyword evidence="3 11" id="KW-0235">DNA replication</keyword>
<keyword evidence="9 11" id="KW-0539">Nucleus</keyword>
<dbReference type="AlphaFoldDB" id="A0A0N4TLN4"/>
<evidence type="ECO:0000256" key="9">
    <source>
        <dbReference type="ARBA" id="ARBA00023242"/>
    </source>
</evidence>
<evidence type="ECO:0000256" key="2">
    <source>
        <dbReference type="ARBA" id="ARBA00008010"/>
    </source>
</evidence>
<comment type="similarity">
    <text evidence="2 10">Belongs to the MCM family.</text>
</comment>
<feature type="region of interest" description="Disordered" evidence="12">
    <location>
        <begin position="83"/>
        <end position="118"/>
    </location>
</feature>
<keyword evidence="8 10" id="KW-0238">DNA-binding</keyword>
<comment type="function">
    <text evidence="11">Acts as component of the MCM2-7 complex (MCM complex) which is the replicative helicase essential for 'once per cell cycle' DNA replication initiation and elongation in eukaryotic cells. The active ATPase sites in the MCM2-7 ring are formed through the interaction surfaces of two neighboring subunits such that a critical structure of a conserved arginine finger motif is provided in trans relative to the ATP-binding site of the Walker A box of the adjacent subunit. The six ATPase active sites, however, are likely to contribute differentially to the complex helicase activity.</text>
</comment>
<feature type="region of interest" description="Disordered" evidence="12">
    <location>
        <begin position="1"/>
        <end position="67"/>
    </location>
</feature>
<accession>A0A0N4TLN4</accession>
<dbReference type="InterPro" id="IPR012340">
    <property type="entry name" value="NA-bd_OB-fold"/>
</dbReference>
<keyword evidence="6 11" id="KW-0347">Helicase</keyword>
<dbReference type="Gene3D" id="3.30.1640.10">
    <property type="entry name" value="mini-chromosome maintenance (MCM) complex, chain A, domain 1"/>
    <property type="match status" value="1"/>
</dbReference>
<evidence type="ECO:0000256" key="1">
    <source>
        <dbReference type="ARBA" id="ARBA00004123"/>
    </source>
</evidence>
<dbReference type="Pfam" id="PF17855">
    <property type="entry name" value="MCM_lid"/>
    <property type="match status" value="1"/>
</dbReference>
<feature type="compositionally biased region" description="Polar residues" evidence="12">
    <location>
        <begin position="33"/>
        <end position="67"/>
    </location>
</feature>
<keyword evidence="4 10" id="KW-0547">Nucleotide-binding</keyword>
<evidence type="ECO:0000259" key="13">
    <source>
        <dbReference type="PROSITE" id="PS50051"/>
    </source>
</evidence>
<dbReference type="STRING" id="6280.A0A0N4TLN4"/>
<dbReference type="PRINTS" id="PR01657">
    <property type="entry name" value="MCMFAMILY"/>
</dbReference>
<evidence type="ECO:0000256" key="7">
    <source>
        <dbReference type="ARBA" id="ARBA00022840"/>
    </source>
</evidence>
<evidence type="ECO:0000313" key="15">
    <source>
        <dbReference type="Proteomes" id="UP000278627"/>
    </source>
</evidence>
<feature type="compositionally biased region" description="Polar residues" evidence="12">
    <location>
        <begin position="1"/>
        <end position="25"/>
    </location>
</feature>
<evidence type="ECO:0000256" key="6">
    <source>
        <dbReference type="ARBA" id="ARBA00022806"/>
    </source>
</evidence>
<dbReference type="GO" id="GO:0000727">
    <property type="term" value="P:double-strand break repair via break-induced replication"/>
    <property type="evidence" value="ECO:0007669"/>
    <property type="project" value="TreeGrafter"/>
</dbReference>
<sequence length="902" mass="102166">MSGNSLHSRSTRSPLHLRSTTSRSPPSLHETLSEASDNSTRTTQQRTVRNASQSRSLHRTIQQPLLSQEQMIVEGGNTLNTEQEAVQRDQSDRHSPTRSQLTESSALQYGSDFDTSSQVGSTVSWQRAVRHMRSDINCAPSQHRTICIDSMEDDLSIDLEPGPKLYIWGTRICVFDVQRAFRTFVNEFRPTSVSDDENVLTLPSNVRMEIDLERPYYLERLYEIDQSENIAFNLNLQHVKLFNEALYRKIVCYPSDVIPYLDLTINEIFSEKYQKVLYAPIEVRPFNAQKTRNMRALNPQDIDQLITIGGMVIRASPLIPEMRQAYFQCTICNFPVDVEVDRGRIEEPAVCRNCQSKYSFQLVHNRSLFMDKQIIKLQESPDDMPAGQTPHTVTLFAHGDMVERVQPGDRVTVTGIYRAVPARVNPRMRNVNSVYRTSIDVLHFRKTDQNRLHQIDDGTHLTDERVCMIMNLAKRTDIVNCLTNAVAPSIYGHEDIKRGILCLLFGGANKEDKTGNKIKLRSEINILLCGDPGTSKSQLLQYVYRLVPRAQYTSGKGSSAVGLTASVARDPDTRHLVLQTGALVLADNGVCCIDEFDKMNDSTRSILHEVMEQQTLSIAKAGIICQLNARTSILAAANPVDSQWNQSKTIVDNIQLPHTLLSRFDLIFLLVDSQNELYDRRLANHLVSLYYRETNNEGCELLDLALLRDYIGYARSYVNPLLNEASSRCLIDKYLQMRKAGSGFGQVSAYPRQLESLIRLAEAHAKIRLSSVVSVQDVEDAYRRVEFFLNSFLFSFFMNFSLYREALKQSAVDPSTGRVDINILAAGISATTRQIIDQLAEAIRGELSQRQGILISLKKLMQQLRQNDLSFTKELFDEAVNNLIKNEVLVRTGDKIRCVATT</sequence>
<evidence type="ECO:0000256" key="8">
    <source>
        <dbReference type="ARBA" id="ARBA00023125"/>
    </source>
</evidence>
<dbReference type="PRINTS" id="PR01660">
    <property type="entry name" value="MCMPROTEIN4"/>
</dbReference>
<dbReference type="Pfam" id="PF17207">
    <property type="entry name" value="MCM_OB"/>
    <property type="match status" value="1"/>
</dbReference>
<feature type="domain" description="MCM C-terminal AAA(+) ATPase" evidence="13">
    <location>
        <begin position="478"/>
        <end position="686"/>
    </location>
</feature>
<keyword evidence="5 11" id="KW-0378">Hydrolase</keyword>
<dbReference type="EMBL" id="UZAD01013151">
    <property type="protein sequence ID" value="VDN90457.1"/>
    <property type="molecule type" value="Genomic_DNA"/>
</dbReference>
<evidence type="ECO:0000313" key="14">
    <source>
        <dbReference type="EMBL" id="VDN90457.1"/>
    </source>
</evidence>
<dbReference type="Gene3D" id="2.40.50.140">
    <property type="entry name" value="Nucleic acid-binding proteins"/>
    <property type="match status" value="1"/>
</dbReference>
<dbReference type="GO" id="GO:0017116">
    <property type="term" value="F:single-stranded DNA helicase activity"/>
    <property type="evidence" value="ECO:0007669"/>
    <property type="project" value="TreeGrafter"/>
</dbReference>
<dbReference type="Gene3D" id="3.40.50.300">
    <property type="entry name" value="P-loop containing nucleotide triphosphate hydrolases"/>
    <property type="match status" value="1"/>
</dbReference>
<comment type="subunit">
    <text evidence="11">Component of the MCM2-7 complex.</text>
</comment>
<dbReference type="InterPro" id="IPR008047">
    <property type="entry name" value="MCM_4"/>
</dbReference>
<evidence type="ECO:0000256" key="3">
    <source>
        <dbReference type="ARBA" id="ARBA00022705"/>
    </source>
</evidence>
<dbReference type="Pfam" id="PF14551">
    <property type="entry name" value="MCM_N"/>
    <property type="match status" value="1"/>
</dbReference>
<dbReference type="GO" id="GO:0005634">
    <property type="term" value="C:nucleus"/>
    <property type="evidence" value="ECO:0007669"/>
    <property type="project" value="UniProtKB-SubCell"/>
</dbReference>
<organism evidence="16">
    <name type="scientific">Brugia pahangi</name>
    <name type="common">Filarial nematode worm</name>
    <dbReference type="NCBI Taxonomy" id="6280"/>
    <lineage>
        <taxon>Eukaryota</taxon>
        <taxon>Metazoa</taxon>
        <taxon>Ecdysozoa</taxon>
        <taxon>Nematoda</taxon>
        <taxon>Chromadorea</taxon>
        <taxon>Rhabditida</taxon>
        <taxon>Spirurina</taxon>
        <taxon>Spiruromorpha</taxon>
        <taxon>Filarioidea</taxon>
        <taxon>Onchocercidae</taxon>
        <taxon>Brugia</taxon>
    </lineage>
</organism>
<comment type="catalytic activity">
    <reaction evidence="11">
        <text>ATP + H2O = ADP + phosphate + H(+)</text>
        <dbReference type="Rhea" id="RHEA:13065"/>
        <dbReference type="ChEBI" id="CHEBI:15377"/>
        <dbReference type="ChEBI" id="CHEBI:15378"/>
        <dbReference type="ChEBI" id="CHEBI:30616"/>
        <dbReference type="ChEBI" id="CHEBI:43474"/>
        <dbReference type="ChEBI" id="CHEBI:456216"/>
        <dbReference type="EC" id="3.6.4.12"/>
    </reaction>
</comment>
<dbReference type="GO" id="GO:0042555">
    <property type="term" value="C:MCM complex"/>
    <property type="evidence" value="ECO:0007669"/>
    <property type="project" value="UniProtKB-UniRule"/>
</dbReference>
<dbReference type="GO" id="GO:0016787">
    <property type="term" value="F:hydrolase activity"/>
    <property type="evidence" value="ECO:0007669"/>
    <property type="project" value="UniProtKB-KW"/>
</dbReference>
<dbReference type="EC" id="3.6.4.12" evidence="11"/>
<dbReference type="Proteomes" id="UP000278627">
    <property type="component" value="Unassembled WGS sequence"/>
</dbReference>
<name>A0A0N4TLN4_BRUPA</name>
<dbReference type="InterPro" id="IPR018525">
    <property type="entry name" value="MCM_CS"/>
</dbReference>
<dbReference type="GO" id="GO:0003697">
    <property type="term" value="F:single-stranded DNA binding"/>
    <property type="evidence" value="ECO:0007669"/>
    <property type="project" value="TreeGrafter"/>
</dbReference>
<dbReference type="InterPro" id="IPR041562">
    <property type="entry name" value="MCM_lid"/>
</dbReference>
<dbReference type="InterPro" id="IPR001208">
    <property type="entry name" value="MCM_dom"/>
</dbReference>
<gene>
    <name evidence="14" type="ORF">BPAG_LOCUS9271</name>
</gene>
<evidence type="ECO:0000313" key="16">
    <source>
        <dbReference type="WBParaSite" id="BPAG_0000930901-mRNA-1"/>
    </source>
</evidence>
<dbReference type="CDD" id="cd17755">
    <property type="entry name" value="MCM4"/>
    <property type="match status" value="1"/>
</dbReference>
<dbReference type="InterPro" id="IPR033762">
    <property type="entry name" value="MCM_OB"/>
</dbReference>
<reference evidence="16" key="1">
    <citation type="submission" date="2017-02" db="UniProtKB">
        <authorList>
            <consortium name="WormBaseParasite"/>
        </authorList>
    </citation>
    <scope>IDENTIFICATION</scope>
</reference>
<keyword evidence="15" id="KW-1185">Reference proteome</keyword>
<dbReference type="PANTHER" id="PTHR11630:SF66">
    <property type="entry name" value="DNA REPLICATION LICENSING FACTOR MCM4"/>
    <property type="match status" value="1"/>
</dbReference>
<evidence type="ECO:0000256" key="5">
    <source>
        <dbReference type="ARBA" id="ARBA00022801"/>
    </source>
</evidence>
<keyword evidence="7 10" id="KW-0067">ATP-binding</keyword>
<evidence type="ECO:0000256" key="4">
    <source>
        <dbReference type="ARBA" id="ARBA00022741"/>
    </source>
</evidence>
<dbReference type="InterPro" id="IPR003593">
    <property type="entry name" value="AAA+_ATPase"/>
</dbReference>
<dbReference type="SMART" id="SM00350">
    <property type="entry name" value="MCM"/>
    <property type="match status" value="1"/>
</dbReference>
<dbReference type="GO" id="GO:0005524">
    <property type="term" value="F:ATP binding"/>
    <property type="evidence" value="ECO:0007669"/>
    <property type="project" value="UniProtKB-UniRule"/>
</dbReference>
<dbReference type="Gene3D" id="2.20.28.10">
    <property type="match status" value="1"/>
</dbReference>
<feature type="compositionally biased region" description="Basic and acidic residues" evidence="12">
    <location>
        <begin position="85"/>
        <end position="95"/>
    </location>
</feature>
<protein>
    <recommendedName>
        <fullName evidence="11">DNA replication licensing factor MCM4</fullName>
        <ecNumber evidence="11">3.6.4.12</ecNumber>
    </recommendedName>
</protein>
<dbReference type="SUPFAM" id="SSF52540">
    <property type="entry name" value="P-loop containing nucleoside triphosphate hydrolases"/>
    <property type="match status" value="1"/>
</dbReference>
<proteinExistence type="inferred from homology"/>
<feature type="compositionally biased region" description="Polar residues" evidence="12">
    <location>
        <begin position="97"/>
        <end position="118"/>
    </location>
</feature>
<dbReference type="InterPro" id="IPR031327">
    <property type="entry name" value="MCM"/>
</dbReference>
<dbReference type="PROSITE" id="PS00847">
    <property type="entry name" value="MCM_1"/>
    <property type="match status" value="1"/>
</dbReference>
<dbReference type="SUPFAM" id="SSF50249">
    <property type="entry name" value="Nucleic acid-binding proteins"/>
    <property type="match status" value="1"/>
</dbReference>
<evidence type="ECO:0000256" key="11">
    <source>
        <dbReference type="RuleBase" id="RU368062"/>
    </source>
</evidence>
<comment type="subcellular location">
    <subcellularLocation>
        <location evidence="1">Nucleus</location>
    </subcellularLocation>
</comment>
<dbReference type="PROSITE" id="PS50051">
    <property type="entry name" value="MCM_2"/>
    <property type="match status" value="1"/>
</dbReference>
<reference evidence="14 15" key="2">
    <citation type="submission" date="2018-11" db="EMBL/GenBank/DDBJ databases">
        <authorList>
            <consortium name="Pathogen Informatics"/>
        </authorList>
    </citation>
    <scope>NUCLEOTIDE SEQUENCE [LARGE SCALE GENOMIC DNA]</scope>
</reference>
<dbReference type="PANTHER" id="PTHR11630">
    <property type="entry name" value="DNA REPLICATION LICENSING FACTOR MCM FAMILY MEMBER"/>
    <property type="match status" value="1"/>
</dbReference>